<dbReference type="EMBL" id="LR031872">
    <property type="protein sequence ID" value="VDC89505.1"/>
    <property type="molecule type" value="Genomic_DNA"/>
</dbReference>
<gene>
    <name evidence="1" type="ORF">BOLC3T14876H</name>
</gene>
<dbReference type="AlphaFoldDB" id="A0A3P6AIM8"/>
<protein>
    <submittedName>
        <fullName evidence="1">Uncharacterized protein</fullName>
    </submittedName>
</protein>
<sequence length="163" mass="18094">MVIRMDQAGLEMYVTFGDRDVSLYRRQRRGEDGIEDDEVLMRAPKRMSQPDIRRPGYFLASESVLREICTPEEFERIKKASVPYEGDGCGEDMYDSDSTDSSADLSSLALVTKEAAEGCGVISLADGPPAMRSGNDQGKKILVKHLLISHTIAVNYADNGYTY</sequence>
<reference evidence="1" key="1">
    <citation type="submission" date="2018-11" db="EMBL/GenBank/DDBJ databases">
        <authorList>
            <consortium name="Genoscope - CEA"/>
            <person name="William W."/>
        </authorList>
    </citation>
    <scope>NUCLEOTIDE SEQUENCE</scope>
</reference>
<evidence type="ECO:0000313" key="1">
    <source>
        <dbReference type="EMBL" id="VDC89505.1"/>
    </source>
</evidence>
<accession>A0A3P6AIM8</accession>
<name>A0A3P6AIM8_BRAOL</name>
<organism evidence="1">
    <name type="scientific">Brassica oleracea</name>
    <name type="common">Wild cabbage</name>
    <dbReference type="NCBI Taxonomy" id="3712"/>
    <lineage>
        <taxon>Eukaryota</taxon>
        <taxon>Viridiplantae</taxon>
        <taxon>Streptophyta</taxon>
        <taxon>Embryophyta</taxon>
        <taxon>Tracheophyta</taxon>
        <taxon>Spermatophyta</taxon>
        <taxon>Magnoliopsida</taxon>
        <taxon>eudicotyledons</taxon>
        <taxon>Gunneridae</taxon>
        <taxon>Pentapetalae</taxon>
        <taxon>rosids</taxon>
        <taxon>malvids</taxon>
        <taxon>Brassicales</taxon>
        <taxon>Brassicaceae</taxon>
        <taxon>Brassiceae</taxon>
        <taxon>Brassica</taxon>
    </lineage>
</organism>
<proteinExistence type="predicted"/>